<reference evidence="1 2" key="1">
    <citation type="journal article" date="2017" name="Mycologia">
        <title>Bifiguratus adelaidae, gen. et sp. nov., a new member of Mucoromycotina in endophytic and soil-dwelling habitats.</title>
        <authorList>
            <person name="Torres-Cruz T.J."/>
            <person name="Billingsley Tobias T.L."/>
            <person name="Almatruk M."/>
            <person name="Hesse C."/>
            <person name="Kuske C.R."/>
            <person name="Desiro A."/>
            <person name="Benucci G.M."/>
            <person name="Bonito G."/>
            <person name="Stajich J.E."/>
            <person name="Dunlap C."/>
            <person name="Arnold A.E."/>
            <person name="Porras-Alfaro A."/>
        </authorList>
    </citation>
    <scope>NUCLEOTIDE SEQUENCE [LARGE SCALE GENOMIC DNA]</scope>
    <source>
        <strain evidence="1 2">AZ0501</strain>
    </source>
</reference>
<dbReference type="EMBL" id="MVBO01000022">
    <property type="protein sequence ID" value="OZJ05136.1"/>
    <property type="molecule type" value="Genomic_DNA"/>
</dbReference>
<protein>
    <recommendedName>
        <fullName evidence="3">Cyclin N-terminal domain-containing protein</fullName>
    </recommendedName>
</protein>
<comment type="caution">
    <text evidence="1">The sequence shown here is derived from an EMBL/GenBank/DDBJ whole genome shotgun (WGS) entry which is preliminary data.</text>
</comment>
<evidence type="ECO:0008006" key="3">
    <source>
        <dbReference type="Google" id="ProtNLM"/>
    </source>
</evidence>
<accession>A0A261Y3D7</accession>
<dbReference type="Pfam" id="PF08613">
    <property type="entry name" value="Cyclin"/>
    <property type="match status" value="1"/>
</dbReference>
<dbReference type="SUPFAM" id="SSF47954">
    <property type="entry name" value="Cyclin-like"/>
    <property type="match status" value="1"/>
</dbReference>
<dbReference type="PANTHER" id="PTHR15615:SF108">
    <property type="entry name" value="PROTEIN CNPPD1"/>
    <property type="match status" value="1"/>
</dbReference>
<keyword evidence="2" id="KW-1185">Reference proteome</keyword>
<dbReference type="AlphaFoldDB" id="A0A261Y3D7"/>
<evidence type="ECO:0000313" key="2">
    <source>
        <dbReference type="Proteomes" id="UP000242875"/>
    </source>
</evidence>
<dbReference type="GO" id="GO:0000307">
    <property type="term" value="C:cyclin-dependent protein kinase holoenzyme complex"/>
    <property type="evidence" value="ECO:0007669"/>
    <property type="project" value="TreeGrafter"/>
</dbReference>
<dbReference type="InterPro" id="IPR036915">
    <property type="entry name" value="Cyclin-like_sf"/>
</dbReference>
<dbReference type="PANTHER" id="PTHR15615">
    <property type="match status" value="1"/>
</dbReference>
<dbReference type="GO" id="GO:0019901">
    <property type="term" value="F:protein kinase binding"/>
    <property type="evidence" value="ECO:0007669"/>
    <property type="project" value="InterPro"/>
</dbReference>
<dbReference type="CDD" id="cd20557">
    <property type="entry name" value="CYCLIN_ScPCL1-like"/>
    <property type="match status" value="1"/>
</dbReference>
<evidence type="ECO:0000313" key="1">
    <source>
        <dbReference type="EMBL" id="OZJ05136.1"/>
    </source>
</evidence>
<name>A0A261Y3D7_9FUNG</name>
<dbReference type="GO" id="GO:0016538">
    <property type="term" value="F:cyclin-dependent protein serine/threonine kinase regulator activity"/>
    <property type="evidence" value="ECO:0007669"/>
    <property type="project" value="TreeGrafter"/>
</dbReference>
<dbReference type="GO" id="GO:0005634">
    <property type="term" value="C:nucleus"/>
    <property type="evidence" value="ECO:0007669"/>
    <property type="project" value="TreeGrafter"/>
</dbReference>
<dbReference type="OrthoDB" id="10250320at2759"/>
<organism evidence="1 2">
    <name type="scientific">Bifiguratus adelaidae</name>
    <dbReference type="NCBI Taxonomy" id="1938954"/>
    <lineage>
        <taxon>Eukaryota</taxon>
        <taxon>Fungi</taxon>
        <taxon>Fungi incertae sedis</taxon>
        <taxon>Mucoromycota</taxon>
        <taxon>Mucoromycotina</taxon>
        <taxon>Endogonomycetes</taxon>
        <taxon>Endogonales</taxon>
        <taxon>Endogonales incertae sedis</taxon>
        <taxon>Bifiguratus</taxon>
    </lineage>
</organism>
<dbReference type="InterPro" id="IPR013922">
    <property type="entry name" value="Cyclin_PHO80-like"/>
</dbReference>
<proteinExistence type="predicted"/>
<gene>
    <name evidence="1" type="ORF">BZG36_01398</name>
</gene>
<sequence length="202" mass="22728">MLYPTHWEPPPTSTPAMPTSSVASLSSFSSASSTSSRSPEAVYAFAAINATTVLRCRQRLSSHHHFPELEEFIRFIIDNTDITPTSLVVALIYLERLRLSLPREAHGDFDTPYRLFLAAIIVASKYTSDYGYLRNSVVSNLVARLGLFDAADINTFERCFLGLLNYDLSIQKKDIHSFIDRFGDQLDIVLQSEDRLVYIDGL</sequence>
<dbReference type="Gene3D" id="1.10.472.10">
    <property type="entry name" value="Cyclin-like"/>
    <property type="match status" value="1"/>
</dbReference>
<dbReference type="Proteomes" id="UP000242875">
    <property type="component" value="Unassembled WGS sequence"/>
</dbReference>